<name>A0A8H3I8Q2_9LECA</name>
<feature type="region of interest" description="Disordered" evidence="1">
    <location>
        <begin position="548"/>
        <end position="586"/>
    </location>
</feature>
<feature type="compositionally biased region" description="Polar residues" evidence="1">
    <location>
        <begin position="563"/>
        <end position="586"/>
    </location>
</feature>
<feature type="region of interest" description="Disordered" evidence="1">
    <location>
        <begin position="471"/>
        <end position="497"/>
    </location>
</feature>
<evidence type="ECO:0000313" key="3">
    <source>
        <dbReference type="Proteomes" id="UP000664534"/>
    </source>
</evidence>
<comment type="caution">
    <text evidence="2">The sequence shown here is derived from an EMBL/GenBank/DDBJ whole genome shotgun (WGS) entry which is preliminary data.</text>
</comment>
<dbReference type="Proteomes" id="UP000664534">
    <property type="component" value="Unassembled WGS sequence"/>
</dbReference>
<feature type="compositionally biased region" description="Basic and acidic residues" evidence="1">
    <location>
        <begin position="471"/>
        <end position="484"/>
    </location>
</feature>
<organism evidence="2 3">
    <name type="scientific">Imshaugia aleurites</name>
    <dbReference type="NCBI Taxonomy" id="172621"/>
    <lineage>
        <taxon>Eukaryota</taxon>
        <taxon>Fungi</taxon>
        <taxon>Dikarya</taxon>
        <taxon>Ascomycota</taxon>
        <taxon>Pezizomycotina</taxon>
        <taxon>Lecanoromycetes</taxon>
        <taxon>OSLEUM clade</taxon>
        <taxon>Lecanoromycetidae</taxon>
        <taxon>Lecanorales</taxon>
        <taxon>Lecanorineae</taxon>
        <taxon>Parmeliaceae</taxon>
        <taxon>Imshaugia</taxon>
    </lineage>
</organism>
<dbReference type="EMBL" id="CAJPDT010000009">
    <property type="protein sequence ID" value="CAF9911605.1"/>
    <property type="molecule type" value="Genomic_DNA"/>
</dbReference>
<reference evidence="2" key="1">
    <citation type="submission" date="2021-03" db="EMBL/GenBank/DDBJ databases">
        <authorList>
            <person name="Tagirdzhanova G."/>
        </authorList>
    </citation>
    <scope>NUCLEOTIDE SEQUENCE</scope>
</reference>
<gene>
    <name evidence="2" type="ORF">IMSHALPRED_010523</name>
</gene>
<accession>A0A8H3I8Q2</accession>
<feature type="region of interest" description="Disordered" evidence="1">
    <location>
        <begin position="615"/>
        <end position="692"/>
    </location>
</feature>
<proteinExistence type="predicted"/>
<sequence>MSTYCNLLGNREHYPYYLNEQDEMDKPYTRTHEHHLPHGFDRYDDVDLRSVPYENHLRGTLGHFDFGKYAAGNHPIPTDHDDDPLRERDGWYPSTLKRHPYHHYTPSLADDTNNGALFHHGPNDGFHACDVRDDHGRSDRYDMRAADFNYDLLGESELGPHIRYPRGTVHEALFDNDLHDGFRACNMRDHHERSDLHNMRMPDHHGRSDRDDMRAADFNNDLMDQAELGRRTPHLRGTAHGALFDDGLNYGFRACDMRDRHGRSDLHNMRMPDFKDVFLDDVFLDDGFLDDGFLDEAELGLRIPHVCNTFREGRDMSPRRFSGSRDDFRRGRERRRDRFEDGMDWELRMPDRSFEIQGLYNGATHHPHFPVQGFFPHEAHNDDMQNLRVGYQHSRPGKLDGLENIQQLRNDVDQEDYGYWRRGSCYPKLQSERSRYMIEDDFEGVSNDQSMDDFEHDSKPGSMYEFECDGYEHEPRGRRPERACSRIPPTARSPRPYEHTYAYDHFDNDFAETRRGRRSHSSTRRGGVIAPVQRRDRRLNVTMDRNTTRRTNRSASPLHDLATRTSHQVAARTQDNPPTTHILPTNSTGTVYQQWLRGQPPLERPTNETIIAHPTITNPTASIHPAHTPPTKETRPVARGTSMYSHPTPKAETWPSDDSESSDGGTDTPNASSDGSDGEDVFKLAFRTRSVV</sequence>
<evidence type="ECO:0000313" key="2">
    <source>
        <dbReference type="EMBL" id="CAF9911605.1"/>
    </source>
</evidence>
<dbReference type="AlphaFoldDB" id="A0A8H3I8Q2"/>
<protein>
    <submittedName>
        <fullName evidence="2">Uncharacterized protein</fullName>
    </submittedName>
</protein>
<dbReference type="OrthoDB" id="10420048at2759"/>
<evidence type="ECO:0000256" key="1">
    <source>
        <dbReference type="SAM" id="MobiDB-lite"/>
    </source>
</evidence>
<keyword evidence="3" id="KW-1185">Reference proteome</keyword>